<organism evidence="1">
    <name type="scientific">marine sediment metagenome</name>
    <dbReference type="NCBI Taxonomy" id="412755"/>
    <lineage>
        <taxon>unclassified sequences</taxon>
        <taxon>metagenomes</taxon>
        <taxon>ecological metagenomes</taxon>
    </lineage>
</organism>
<evidence type="ECO:0000313" key="1">
    <source>
        <dbReference type="EMBL" id="KKL58870.1"/>
    </source>
</evidence>
<dbReference type="AlphaFoldDB" id="A0A0F9FNI9"/>
<proteinExistence type="predicted"/>
<comment type="caution">
    <text evidence="1">The sequence shown here is derived from an EMBL/GenBank/DDBJ whole genome shotgun (WGS) entry which is preliminary data.</text>
</comment>
<protein>
    <submittedName>
        <fullName evidence="1">Uncharacterized protein</fullName>
    </submittedName>
</protein>
<feature type="non-terminal residue" evidence="1">
    <location>
        <position position="615"/>
    </location>
</feature>
<gene>
    <name evidence="1" type="ORF">LCGC14_2221030</name>
</gene>
<dbReference type="EMBL" id="LAZR01029673">
    <property type="protein sequence ID" value="KKL58870.1"/>
    <property type="molecule type" value="Genomic_DNA"/>
</dbReference>
<reference evidence="1" key="1">
    <citation type="journal article" date="2015" name="Nature">
        <title>Complex archaea that bridge the gap between prokaryotes and eukaryotes.</title>
        <authorList>
            <person name="Spang A."/>
            <person name="Saw J.H."/>
            <person name="Jorgensen S.L."/>
            <person name="Zaremba-Niedzwiedzka K."/>
            <person name="Martijn J."/>
            <person name="Lind A.E."/>
            <person name="van Eijk R."/>
            <person name="Schleper C."/>
            <person name="Guy L."/>
            <person name="Ettema T.J."/>
        </authorList>
    </citation>
    <scope>NUCLEOTIDE SEQUENCE</scope>
</reference>
<accession>A0A0F9FNI9</accession>
<name>A0A0F9FNI9_9ZZZZ</name>
<feature type="non-terminal residue" evidence="1">
    <location>
        <position position="1"/>
    </location>
</feature>
<sequence>TGGYIIAAAQTSTTDDLDGIGGGANGRVIVVRADAGDTITVKHSDAGGGSGRKLLTNDNASIALVGNDEDSITFMYDESLDSAAGAWFELSRSTGAGHAESHDYDIHSGGVPFAELEYDDATSDPLIDADSAADGTEDSAARKDHVHPKHHVKYLDSAAISAVEGEATLDLAGDVTIAVGKTLSVDVIAEKGAGTGVTVDGLLIKDKTLVSAWSTLTISTGQVTRTQMCHEISGEGGAADNLVGIAGGADGVFLYLHPTSDSVTITVKHMDAGGESTNGTRITFADNTDHDLDDIDDVIIFVYDSGLDSGNGAWIGLIPGGSAAGHAILSATHTDSAAAGVTDGSIIIGNVTPAWSELVISVPAANVRNVLGVDNGETRPSWKTALDGTAPADIANSASAGTSLVFAHRDHVHTHPSGLTSTLHHTKYTNASAISAVEGEATLDLAGDVTIAVGKSLAVDTIAEKGAGTGVTIDGLLIKDEYLEFDEIADPGAGAANKLRVYAIDISGTTGLQITDSAGVDTSIVARTRVIPMTIMSSTRHAGGDLQWNDGVTDIIQFAGVVPEDYVAGTDLYAEVFMHQTTTGGSPLGLFDSFIGCRTEGETHSFNIESPGMVA</sequence>